<dbReference type="Gene3D" id="3.40.50.2000">
    <property type="entry name" value="Glycogen Phosphorylase B"/>
    <property type="match status" value="1"/>
</dbReference>
<dbReference type="EMBL" id="CP003390">
    <property type="protein sequence ID" value="AFI83594.1"/>
    <property type="molecule type" value="Genomic_DNA"/>
</dbReference>
<dbReference type="GO" id="GO:0005886">
    <property type="term" value="C:plasma membrane"/>
    <property type="evidence" value="ECO:0007669"/>
    <property type="project" value="UniProtKB-SubCell"/>
</dbReference>
<dbReference type="Proteomes" id="UP000009144">
    <property type="component" value="Chromosome"/>
</dbReference>
<dbReference type="OrthoDB" id="9789797at2"/>
<keyword evidence="7 11" id="KW-0808">Transferase</keyword>
<name>I1XGS5_METNJ</name>
<comment type="subcellular location">
    <subcellularLocation>
        <location evidence="1">Cell inner membrane</location>
        <topology evidence="1">Single-pass membrane protein</topology>
        <orientation evidence="1">Cytoplasmic side</orientation>
    </subcellularLocation>
    <subcellularLocation>
        <location evidence="11">Cell membrane</location>
    </subcellularLocation>
</comment>
<comment type="function">
    <text evidence="11">Involved in lipopolysaccharide (LPS) biosynthesis. Catalyzes the transfer of 3-deoxy-D-manno-octulosonate (Kdo) residue(s) from CMP-Kdo to lipid IV(A), the tetraacyldisaccharide-1,4'-bisphosphate precursor of lipid A.</text>
</comment>
<proteinExistence type="inferred from homology"/>
<evidence type="ECO:0000256" key="10">
    <source>
        <dbReference type="ARBA" id="ARBA00049183"/>
    </source>
</evidence>
<evidence type="ECO:0000256" key="11">
    <source>
        <dbReference type="RuleBase" id="RU365103"/>
    </source>
</evidence>
<dbReference type="GO" id="GO:0009245">
    <property type="term" value="P:lipid A biosynthetic process"/>
    <property type="evidence" value="ECO:0007669"/>
    <property type="project" value="TreeGrafter"/>
</dbReference>
<dbReference type="InterPro" id="IPR007507">
    <property type="entry name" value="Glycos_transf_N"/>
</dbReference>
<comment type="similarity">
    <text evidence="3">Belongs to the glycosyltransferase group 1 family. Glycosyltransferase 30 subfamily.</text>
</comment>
<dbReference type="eggNOG" id="COG1519">
    <property type="taxonomic scope" value="Bacteria"/>
</dbReference>
<comment type="pathway">
    <text evidence="2 11">Bacterial outer membrane biogenesis; LPS core biosynthesis.</text>
</comment>
<dbReference type="FunFam" id="3.40.50.2000:FF:000032">
    <property type="entry name" value="3-deoxy-D-manno-octulosonic acid transferase"/>
    <property type="match status" value="1"/>
</dbReference>
<keyword evidence="8" id="KW-0735">Signal-anchor</keyword>
<evidence type="ECO:0000256" key="3">
    <source>
        <dbReference type="ARBA" id="ARBA00006380"/>
    </source>
</evidence>
<dbReference type="PATRIC" id="fig|754476.3.peg.738"/>
<keyword evidence="11" id="KW-0448">Lipopolysaccharide biosynthesis</keyword>
<keyword evidence="6" id="KW-0472">Membrane</keyword>
<dbReference type="InterPro" id="IPR038107">
    <property type="entry name" value="Glycos_transf_N_sf"/>
</dbReference>
<sequence length="424" mass="47870">MKVIYSILFYLALPLILMRLIWRSFKAPDYFKRWNERFGCIPSRSSKQNLIWVHAVSVGEVEACRPLIKGLQERYPEHQILITTMTPTGSARVKTLFADAMLHVYLPYDMPFAIKHFLDAMQPQFGIIMETELWPNLLLICAERSIPVVIANARLSARSARGYQKVSNFTRQMLENVPLIAAQTQSDRERFVQLGALKNKVHAVGNLKYEISLPASVLERAESIRALWGNRPSFIAASTHDGEEELILDAARTIRSQFRDLLLIIVPRHPERFDRVAALCRRSGLNTLRRSEGKPCGNQVQALVIDTMGELSVFYGTADVAFVGGSLVNHGGHNILEPAALSRPVITGPHYFNFLEVTRQFLEHHAAIEVKNPEQLADSVIELLKDPQRRAEMGDAGKLLIEQSKGASQRLLNLIDVHISHVQR</sequence>
<dbReference type="STRING" id="754476.Q7A_749"/>
<comment type="catalytic activity">
    <reaction evidence="10 11">
        <text>lipid IVA (E. coli) + CMP-3-deoxy-beta-D-manno-octulosonate = alpha-Kdo-(2-&gt;6)-lipid IVA (E. coli) + CMP + H(+)</text>
        <dbReference type="Rhea" id="RHEA:28066"/>
        <dbReference type="ChEBI" id="CHEBI:15378"/>
        <dbReference type="ChEBI" id="CHEBI:58603"/>
        <dbReference type="ChEBI" id="CHEBI:60364"/>
        <dbReference type="ChEBI" id="CHEBI:60377"/>
        <dbReference type="ChEBI" id="CHEBI:85987"/>
        <dbReference type="EC" id="2.4.99.12"/>
    </reaction>
</comment>
<dbReference type="PANTHER" id="PTHR42755">
    <property type="entry name" value="3-DEOXY-MANNO-OCTULOSONATE CYTIDYLYLTRANSFERASE"/>
    <property type="match status" value="1"/>
</dbReference>
<evidence type="ECO:0000256" key="9">
    <source>
        <dbReference type="ARBA" id="ARBA00031445"/>
    </source>
</evidence>
<dbReference type="GO" id="GO:0009244">
    <property type="term" value="P:lipopolysaccharide core region biosynthetic process"/>
    <property type="evidence" value="ECO:0007669"/>
    <property type="project" value="UniProtKB-UniRule"/>
</dbReference>
<evidence type="ECO:0000313" key="13">
    <source>
        <dbReference type="Proteomes" id="UP000009144"/>
    </source>
</evidence>
<evidence type="ECO:0000256" key="7">
    <source>
        <dbReference type="ARBA" id="ARBA00022679"/>
    </source>
</evidence>
<accession>I1XGS5</accession>
<dbReference type="PANTHER" id="PTHR42755:SF1">
    <property type="entry name" value="3-DEOXY-D-MANNO-OCTULOSONIC ACID TRANSFERASE, MITOCHONDRIAL-RELATED"/>
    <property type="match status" value="1"/>
</dbReference>
<evidence type="ECO:0000313" key="12">
    <source>
        <dbReference type="EMBL" id="AFI83594.1"/>
    </source>
</evidence>
<reference evidence="12 13" key="1">
    <citation type="journal article" date="2012" name="J. Bacteriol.">
        <title>Complete genome sequences of Methylophaga sp. strain JAM1 and Methylophaga sp. strain JAM7.</title>
        <authorList>
            <person name="Villeneuve C."/>
            <person name="Martineau C."/>
            <person name="Mauffrey F."/>
            <person name="Villemur R."/>
        </authorList>
    </citation>
    <scope>NUCLEOTIDE SEQUENCE [LARGE SCALE GENOMIC DNA]</scope>
    <source>
        <strain evidence="12 13">JAM1</strain>
    </source>
</reference>
<dbReference type="HOGENOM" id="CLU_036146_2_0_6"/>
<dbReference type="Pfam" id="PF00534">
    <property type="entry name" value="Glycos_transf_1"/>
    <property type="match status" value="1"/>
</dbReference>
<dbReference type="GO" id="GO:0043842">
    <property type="term" value="F:Kdo transferase activity"/>
    <property type="evidence" value="ECO:0007669"/>
    <property type="project" value="UniProtKB-EC"/>
</dbReference>
<organism evidence="12 13">
    <name type="scientific">Methylophaga nitratireducenticrescens</name>
    <dbReference type="NCBI Taxonomy" id="754476"/>
    <lineage>
        <taxon>Bacteria</taxon>
        <taxon>Pseudomonadati</taxon>
        <taxon>Pseudomonadota</taxon>
        <taxon>Gammaproteobacteria</taxon>
        <taxon>Thiotrichales</taxon>
        <taxon>Piscirickettsiaceae</taxon>
        <taxon>Methylophaga</taxon>
    </lineage>
</organism>
<dbReference type="RefSeq" id="WP_014705969.1">
    <property type="nucleotide sequence ID" value="NC_017857.3"/>
</dbReference>
<keyword evidence="13" id="KW-1185">Reference proteome</keyword>
<evidence type="ECO:0000256" key="5">
    <source>
        <dbReference type="ARBA" id="ARBA00019077"/>
    </source>
</evidence>
<dbReference type="UniPathway" id="UPA00958"/>
<evidence type="ECO:0000256" key="8">
    <source>
        <dbReference type="ARBA" id="ARBA00022968"/>
    </source>
</evidence>
<dbReference type="AlphaFoldDB" id="I1XGS5"/>
<keyword evidence="6" id="KW-0997">Cell inner membrane</keyword>
<gene>
    <name evidence="12" type="ordered locus">Q7A_749</name>
</gene>
<dbReference type="InterPro" id="IPR001296">
    <property type="entry name" value="Glyco_trans_1"/>
</dbReference>
<keyword evidence="11" id="KW-1003">Cell membrane</keyword>
<protein>
    <recommendedName>
        <fullName evidence="5 11">3-deoxy-D-manno-octulosonic acid transferase</fullName>
        <shortName evidence="11">Kdo transferase</shortName>
        <ecNumber evidence="4 11">2.4.99.12</ecNumber>
    </recommendedName>
    <alternativeName>
        <fullName evidence="9 11">Lipid IV(A) 3-deoxy-D-manno-octulosonic acid transferase</fullName>
    </alternativeName>
</protein>
<keyword evidence="8" id="KW-0812">Transmembrane</keyword>
<dbReference type="NCBIfam" id="NF004388">
    <property type="entry name" value="PRK05749.1-4"/>
    <property type="match status" value="1"/>
</dbReference>
<dbReference type="FunFam" id="3.40.50.11720:FF:000001">
    <property type="entry name" value="3-deoxy-D-manno-octulosonic acid transferase"/>
    <property type="match status" value="1"/>
</dbReference>
<dbReference type="InterPro" id="IPR039901">
    <property type="entry name" value="Kdotransferase"/>
</dbReference>
<dbReference type="EC" id="2.4.99.12" evidence="4 11"/>
<dbReference type="SUPFAM" id="SSF53756">
    <property type="entry name" value="UDP-Glycosyltransferase/glycogen phosphorylase"/>
    <property type="match status" value="1"/>
</dbReference>
<dbReference type="KEGG" id="mej:Q7A_749"/>
<dbReference type="Gene3D" id="3.40.50.11720">
    <property type="entry name" value="3-Deoxy-D-manno-octulosonic-acid transferase, N-terminal domain"/>
    <property type="match status" value="1"/>
</dbReference>
<evidence type="ECO:0000256" key="4">
    <source>
        <dbReference type="ARBA" id="ARBA00012621"/>
    </source>
</evidence>
<evidence type="ECO:0000256" key="1">
    <source>
        <dbReference type="ARBA" id="ARBA00004388"/>
    </source>
</evidence>
<evidence type="ECO:0000256" key="2">
    <source>
        <dbReference type="ARBA" id="ARBA00004713"/>
    </source>
</evidence>
<reference evidence="12 13" key="2">
    <citation type="journal article" date="2013" name="Int. J. Syst. Evol. Microbiol.">
        <title>Methylophaga nitratireducenticrescens sp. nov. and Methylophaga frappieri sp. nov., isolated from the biofilm of the methanol-fed denitrification system treating the seawater at the Montreal Biodome.</title>
        <authorList>
            <person name="Villeneuve C."/>
            <person name="Martineau C."/>
            <person name="Mauffrey F."/>
            <person name="Villemur R."/>
        </authorList>
    </citation>
    <scope>NUCLEOTIDE SEQUENCE [LARGE SCALE GENOMIC DNA]</scope>
    <source>
        <strain evidence="12 13">JAM1</strain>
    </source>
</reference>
<evidence type="ECO:0000256" key="6">
    <source>
        <dbReference type="ARBA" id="ARBA00022519"/>
    </source>
</evidence>
<dbReference type="Pfam" id="PF04413">
    <property type="entry name" value="Glycos_transf_N"/>
    <property type="match status" value="1"/>
</dbReference>